<dbReference type="EMBL" id="NOWI01000005">
    <property type="protein sequence ID" value="RFT44410.1"/>
    <property type="molecule type" value="Genomic_DNA"/>
</dbReference>
<reference evidence="3" key="2">
    <citation type="submission" date="2024-02" db="EMBL/GenBank/DDBJ databases">
        <title>Bacterial skin colonization with Propionibacterium avidum as a risk factor for Periprosthetic Joint Infections - a single-center prospective study.</title>
        <authorList>
            <person name="Achermann Y."/>
        </authorList>
    </citation>
    <scope>NUCLEOTIDE SEQUENCE</scope>
    <source>
        <strain evidence="3">PAVI-2017310195</strain>
    </source>
</reference>
<dbReference type="GO" id="GO:0016791">
    <property type="term" value="F:phosphatase activity"/>
    <property type="evidence" value="ECO:0007669"/>
    <property type="project" value="TreeGrafter"/>
</dbReference>
<dbReference type="GO" id="GO:0005737">
    <property type="term" value="C:cytoplasm"/>
    <property type="evidence" value="ECO:0007669"/>
    <property type="project" value="TreeGrafter"/>
</dbReference>
<dbReference type="InterPro" id="IPR001345">
    <property type="entry name" value="PG/BPGM_mutase_AS"/>
</dbReference>
<keyword evidence="3" id="KW-0378">Hydrolase</keyword>
<dbReference type="AlphaFoldDB" id="A0A3E2DGB6"/>
<dbReference type="InterPro" id="IPR050275">
    <property type="entry name" value="PGM_Phosphatase"/>
</dbReference>
<evidence type="ECO:0000256" key="1">
    <source>
        <dbReference type="ARBA" id="ARBA00023152"/>
    </source>
</evidence>
<accession>A0A3E2DGB6</accession>
<dbReference type="Proteomes" id="UP000259211">
    <property type="component" value="Unassembled WGS sequence"/>
</dbReference>
<evidence type="ECO:0000313" key="3">
    <source>
        <dbReference type="EMBL" id="MEH1547045.1"/>
    </source>
</evidence>
<dbReference type="PANTHER" id="PTHR48100:SF1">
    <property type="entry name" value="HISTIDINE PHOSPHATASE FAMILY PROTEIN-RELATED"/>
    <property type="match status" value="1"/>
</dbReference>
<dbReference type="CDD" id="cd07067">
    <property type="entry name" value="HP_PGM_like"/>
    <property type="match status" value="1"/>
</dbReference>
<evidence type="ECO:0000313" key="4">
    <source>
        <dbReference type="EMBL" id="RFT44410.1"/>
    </source>
</evidence>
<sequence>MHLLLIRHGQSENNANAAKSVEAYRQGRKPDPELTELGRHQAEALGTWIGSVSPRPTKLYSSPMMRTIQTAAPVAEALDMPITVSDLIFERPGPVEIVDGVETGHPGSPLSALSAITDRAVFPETITEEGWREARIETAAEAADRAGRIAEWVREAHDDDDCIALVAHGAIGSMLLLHLIAPRLAADLRNYPIGSEPHWVGLQNTATSMIELHPNGYEVHWINRVDHLIEAGMVHGAVAASTGNPGTR</sequence>
<dbReference type="Pfam" id="PF00300">
    <property type="entry name" value="His_Phos_1"/>
    <property type="match status" value="1"/>
</dbReference>
<dbReference type="PANTHER" id="PTHR48100">
    <property type="entry name" value="BROAD-SPECIFICITY PHOSPHATASE YOR283W-RELATED"/>
    <property type="match status" value="1"/>
</dbReference>
<dbReference type="SMART" id="SM00855">
    <property type="entry name" value="PGAM"/>
    <property type="match status" value="1"/>
</dbReference>
<reference evidence="4 5" key="1">
    <citation type="submission" date="2017-07" db="EMBL/GenBank/DDBJ databases">
        <authorList>
            <person name="Sun Z.S."/>
            <person name="Albrecht U."/>
            <person name="Echele G."/>
            <person name="Lee C.C."/>
        </authorList>
    </citation>
    <scope>NUCLEOTIDE SEQUENCE [LARGE SCALE GENOMIC DNA]</scope>
    <source>
        <strain evidence="4 5">P16-029</strain>
    </source>
</reference>
<dbReference type="InterPro" id="IPR029033">
    <property type="entry name" value="His_PPase_superfam"/>
</dbReference>
<keyword evidence="1" id="KW-0324">Glycolysis</keyword>
<dbReference type="SUPFAM" id="SSF53254">
    <property type="entry name" value="Phosphoglycerate mutase-like"/>
    <property type="match status" value="1"/>
</dbReference>
<protein>
    <submittedName>
        <fullName evidence="4">Histidine phosphatase family protein</fullName>
        <ecNumber evidence="3">3.1.3.-</ecNumber>
    </submittedName>
</protein>
<dbReference type="EC" id="3.1.3.-" evidence="3"/>
<proteinExistence type="predicted"/>
<comment type="caution">
    <text evidence="4">The sequence shown here is derived from an EMBL/GenBank/DDBJ whole genome shotgun (WGS) entry which is preliminary data.</text>
</comment>
<dbReference type="InterPro" id="IPR013078">
    <property type="entry name" value="His_Pase_superF_clade-1"/>
</dbReference>
<evidence type="ECO:0000256" key="2">
    <source>
        <dbReference type="ARBA" id="ARBA00023235"/>
    </source>
</evidence>
<dbReference type="Proteomes" id="UP001309299">
    <property type="component" value="Unassembled WGS sequence"/>
</dbReference>
<evidence type="ECO:0000313" key="5">
    <source>
        <dbReference type="Proteomes" id="UP000259211"/>
    </source>
</evidence>
<dbReference type="PROSITE" id="PS00175">
    <property type="entry name" value="PG_MUTASE"/>
    <property type="match status" value="1"/>
</dbReference>
<dbReference type="Gene3D" id="3.40.50.1240">
    <property type="entry name" value="Phosphoglycerate mutase-like"/>
    <property type="match status" value="1"/>
</dbReference>
<organism evidence="4 5">
    <name type="scientific">Cutibacterium avidum</name>
    <dbReference type="NCBI Taxonomy" id="33010"/>
    <lineage>
        <taxon>Bacteria</taxon>
        <taxon>Bacillati</taxon>
        <taxon>Actinomycetota</taxon>
        <taxon>Actinomycetes</taxon>
        <taxon>Propionibacteriales</taxon>
        <taxon>Propionibacteriaceae</taxon>
        <taxon>Cutibacterium</taxon>
    </lineage>
</organism>
<dbReference type="EMBL" id="JBAKUA010000011">
    <property type="protein sequence ID" value="MEH1547045.1"/>
    <property type="molecule type" value="Genomic_DNA"/>
</dbReference>
<dbReference type="RefSeq" id="WP_016667353.1">
    <property type="nucleotide sequence ID" value="NZ_CABKSM010000001.1"/>
</dbReference>
<name>A0A3E2DGB6_9ACTN</name>
<gene>
    <name evidence="4" type="ORF">CHT91_06070</name>
    <name evidence="3" type="ORF">V7F78_08490</name>
</gene>
<keyword evidence="2" id="KW-0413">Isomerase</keyword>